<organism evidence="6 7">
    <name type="scientific">Candida glabrata</name>
    <name type="common">Yeast</name>
    <name type="synonym">Torulopsis glabrata</name>
    <dbReference type="NCBI Taxonomy" id="5478"/>
    <lineage>
        <taxon>Eukaryota</taxon>
        <taxon>Fungi</taxon>
        <taxon>Dikarya</taxon>
        <taxon>Ascomycota</taxon>
        <taxon>Saccharomycotina</taxon>
        <taxon>Saccharomycetes</taxon>
        <taxon>Saccharomycetales</taxon>
        <taxon>Saccharomycetaceae</taxon>
        <taxon>Nakaseomyces</taxon>
    </lineage>
</organism>
<dbReference type="InterPro" id="IPR034704">
    <property type="entry name" value="Ribosomal_bL28/bL31-like_sf"/>
</dbReference>
<comment type="function">
    <text evidence="5">Component of the mitochondrial ribosome (mitoribosome), a dedicated translation machinery responsible for the synthesis of mitochondrial genome-encoded proteins, including at least some of the essential transmembrane subunits of the mitochondrial respiratory chain. The mitoribosomes are attached to the mitochondrial inner membrane and translation products are cotranslationally integrated into the membrane.</text>
</comment>
<proteinExistence type="inferred from homology"/>
<evidence type="ECO:0000256" key="2">
    <source>
        <dbReference type="ARBA" id="ARBA00022980"/>
    </source>
</evidence>
<keyword evidence="3" id="KW-0687">Ribonucleoprotein</keyword>
<name>A0A0W0DDT3_CANGB</name>
<dbReference type="VEuPathDB" id="FungiDB:GWK60_K10703"/>
<protein>
    <recommendedName>
        <fullName evidence="4">Large ribosomal subunit protein bL28m</fullName>
    </recommendedName>
</protein>
<dbReference type="Pfam" id="PF00830">
    <property type="entry name" value="Ribosomal_L28"/>
    <property type="match status" value="1"/>
</dbReference>
<dbReference type="GO" id="GO:0003735">
    <property type="term" value="F:structural constituent of ribosome"/>
    <property type="evidence" value="ECO:0007669"/>
    <property type="project" value="EnsemblFungi"/>
</dbReference>
<dbReference type="PANTHER" id="PTHR13528:SF2">
    <property type="entry name" value="LARGE RIBOSOMAL SUBUNIT PROTEIN BL28M"/>
    <property type="match status" value="1"/>
</dbReference>
<evidence type="ECO:0000313" key="7">
    <source>
        <dbReference type="Proteomes" id="UP000054886"/>
    </source>
</evidence>
<comment type="caution">
    <text evidence="6">The sequence shown here is derived from an EMBL/GenBank/DDBJ whole genome shotgun (WGS) entry which is preliminary data.</text>
</comment>
<dbReference type="FunFam" id="2.30.170.40:FF:000003">
    <property type="entry name" value="54S ribosomal protein L24"/>
    <property type="match status" value="1"/>
</dbReference>
<dbReference type="Proteomes" id="UP000054886">
    <property type="component" value="Unassembled WGS sequence"/>
</dbReference>
<evidence type="ECO:0000256" key="1">
    <source>
        <dbReference type="ARBA" id="ARBA00008760"/>
    </source>
</evidence>
<dbReference type="GO" id="GO:0005762">
    <property type="term" value="C:mitochondrial large ribosomal subunit"/>
    <property type="evidence" value="ECO:0007669"/>
    <property type="project" value="EnsemblFungi"/>
</dbReference>
<accession>A0A0W0DDT3</accession>
<keyword evidence="2 6" id="KW-0689">Ribosomal protein</keyword>
<evidence type="ECO:0000313" key="6">
    <source>
        <dbReference type="EMBL" id="KTB02285.1"/>
    </source>
</evidence>
<dbReference type="Gene3D" id="2.30.170.40">
    <property type="entry name" value="Ribosomal protein L28/L24"/>
    <property type="match status" value="1"/>
</dbReference>
<evidence type="ECO:0000256" key="4">
    <source>
        <dbReference type="ARBA" id="ARBA00035269"/>
    </source>
</evidence>
<dbReference type="InterPro" id="IPR037147">
    <property type="entry name" value="Ribosomal_bL28_sf"/>
</dbReference>
<dbReference type="EMBL" id="LLZZ01000125">
    <property type="protein sequence ID" value="KTB02285.1"/>
    <property type="molecule type" value="Genomic_DNA"/>
</dbReference>
<dbReference type="SUPFAM" id="SSF143800">
    <property type="entry name" value="L28p-like"/>
    <property type="match status" value="1"/>
</dbReference>
<dbReference type="AlphaFoldDB" id="A0A0W0DDT3"/>
<evidence type="ECO:0000256" key="3">
    <source>
        <dbReference type="ARBA" id="ARBA00023274"/>
    </source>
</evidence>
<dbReference type="InterPro" id="IPR026569">
    <property type="entry name" value="Ribosomal_bL28"/>
</dbReference>
<dbReference type="PANTHER" id="PTHR13528">
    <property type="entry name" value="39S RIBOSOMAL PROTEIN L28, MITOCHONDRIAL"/>
    <property type="match status" value="1"/>
</dbReference>
<reference evidence="6 7" key="1">
    <citation type="submission" date="2015-10" db="EMBL/GenBank/DDBJ databases">
        <title>Draft genomes sequences of Candida glabrata isolates 1A, 1B, 2A, 2B, 3A and 3B.</title>
        <authorList>
            <person name="Haavelsrud O.E."/>
            <person name="Gaustad P."/>
        </authorList>
    </citation>
    <scope>NUCLEOTIDE SEQUENCE [LARGE SCALE GENOMIC DNA]</scope>
    <source>
        <strain evidence="6">910700640</strain>
    </source>
</reference>
<comment type="similarity">
    <text evidence="1">Belongs to the bacterial ribosomal protein bL28 family.</text>
</comment>
<gene>
    <name evidence="6" type="ORF">AO440_003710</name>
</gene>
<sequence>MINLSVGPLLGSLKLSVPFSRNFSVTANAMRRWKLVECRRVAKQPEYKVGDVRPNYVPKERKEFPDYKYGEALVFKQSNKGLYGGSFVKYGNKISESKHKTRRTWHPNVIKKSLWSETLNRSINIKMTAKVLRTIIKEGGIDNYLIKDKSARIKELGPTGWKLRYRIMQRKEQLNNPPHHDKPVVKLADGTEAKVLYEQEIDGEFYRIKVGRRKLMTYLYPLEKLEHKADGKPLNHKEFIDKFGDLKAEQIIQRLHKYNFDLKTISV</sequence>
<evidence type="ECO:0000256" key="5">
    <source>
        <dbReference type="ARBA" id="ARBA00037226"/>
    </source>
</evidence>
<dbReference type="VEuPathDB" id="FungiDB:CAGL0K10912g"/>
<dbReference type="VEuPathDB" id="FungiDB:GVI51_K10747"/>
<dbReference type="VEuPathDB" id="FungiDB:B1J91_K10912g"/>